<feature type="compositionally biased region" description="Basic and acidic residues" evidence="1">
    <location>
        <begin position="62"/>
        <end position="81"/>
    </location>
</feature>
<evidence type="ECO:0000256" key="1">
    <source>
        <dbReference type="SAM" id="MobiDB-lite"/>
    </source>
</evidence>
<organism evidence="2 3">
    <name type="scientific">Cocos nucifera</name>
    <name type="common">Coconut palm</name>
    <dbReference type="NCBI Taxonomy" id="13894"/>
    <lineage>
        <taxon>Eukaryota</taxon>
        <taxon>Viridiplantae</taxon>
        <taxon>Streptophyta</taxon>
        <taxon>Embryophyta</taxon>
        <taxon>Tracheophyta</taxon>
        <taxon>Spermatophyta</taxon>
        <taxon>Magnoliopsida</taxon>
        <taxon>Liliopsida</taxon>
        <taxon>Arecaceae</taxon>
        <taxon>Arecoideae</taxon>
        <taxon>Cocoseae</taxon>
        <taxon>Attaleinae</taxon>
        <taxon>Cocos</taxon>
    </lineage>
</organism>
<dbReference type="Proteomes" id="UP000797356">
    <property type="component" value="Chromosome 7"/>
</dbReference>
<reference evidence="2" key="1">
    <citation type="journal article" date="2017" name="Gigascience">
        <title>The genome draft of coconut (Cocos nucifera).</title>
        <authorList>
            <person name="Xiao Y."/>
            <person name="Xu P."/>
            <person name="Fan H."/>
            <person name="Baudouin L."/>
            <person name="Xia W."/>
            <person name="Bocs S."/>
            <person name="Xu J."/>
            <person name="Li Q."/>
            <person name="Guo A."/>
            <person name="Zhou L."/>
            <person name="Li J."/>
            <person name="Wu Y."/>
            <person name="Ma Z."/>
            <person name="Armero A."/>
            <person name="Issali A.E."/>
            <person name="Liu N."/>
            <person name="Peng M."/>
            <person name="Yang Y."/>
        </authorList>
    </citation>
    <scope>NUCLEOTIDE SEQUENCE</scope>
    <source>
        <tissue evidence="2">Spear leaf of Hainan Tall coconut</tissue>
    </source>
</reference>
<protein>
    <submittedName>
        <fullName evidence="2">Transcriptional regulator ATRX</fullName>
    </submittedName>
</protein>
<evidence type="ECO:0000313" key="3">
    <source>
        <dbReference type="Proteomes" id="UP000797356"/>
    </source>
</evidence>
<sequence length="267" mass="30545">MAEEKVKPVKPVKKEEEEVDDDDDNVPIAASRAKPVKKEEPKEEKDDDNLPLALSKNKKRKPDAPSKPKKGKLDGEEDQKIKKGGVGKSNAALFKAKKEDLEEQDEKADKKKKKKKKEEEQKVVGKKGRGATSLSKEKKVYDLPGQKHDPPEERDPLRIFYETLYQQVPDSEMAAFWMMEWGLLPLEEAKKFHEKKLKKAHQQKLRSPVKTVSVKKTATISVKKRKETVSKTSFKVTKKRKASDSETDDDEDFIVHKKTIKKQKVSS</sequence>
<accession>A0A8K0IDS3</accession>
<feature type="compositionally biased region" description="Basic and acidic residues" evidence="1">
    <location>
        <begin position="1"/>
        <end position="16"/>
    </location>
</feature>
<feature type="compositionally biased region" description="Basic and acidic residues" evidence="1">
    <location>
        <begin position="135"/>
        <end position="155"/>
    </location>
</feature>
<dbReference type="AlphaFoldDB" id="A0A8K0IDS3"/>
<evidence type="ECO:0000313" key="2">
    <source>
        <dbReference type="EMBL" id="KAG1354060.1"/>
    </source>
</evidence>
<dbReference type="OrthoDB" id="361835at2759"/>
<gene>
    <name evidence="2" type="ORF">COCNU_07G001720</name>
</gene>
<dbReference type="EMBL" id="CM017878">
    <property type="protein sequence ID" value="KAG1354060.1"/>
    <property type="molecule type" value="Genomic_DNA"/>
</dbReference>
<reference evidence="2" key="2">
    <citation type="submission" date="2019-07" db="EMBL/GenBank/DDBJ databases">
        <authorList>
            <person name="Yang Y."/>
            <person name="Bocs S."/>
            <person name="Baudouin L."/>
        </authorList>
    </citation>
    <scope>NUCLEOTIDE SEQUENCE</scope>
    <source>
        <tissue evidence="2">Spear leaf of Hainan Tall coconut</tissue>
    </source>
</reference>
<dbReference type="PANTHER" id="PTHR33828:SF2">
    <property type="entry name" value="NUCLEOLIN"/>
    <property type="match status" value="1"/>
</dbReference>
<keyword evidence="3" id="KW-1185">Reference proteome</keyword>
<proteinExistence type="predicted"/>
<feature type="region of interest" description="Disordered" evidence="1">
    <location>
        <begin position="230"/>
        <end position="250"/>
    </location>
</feature>
<feature type="region of interest" description="Disordered" evidence="1">
    <location>
        <begin position="1"/>
        <end position="155"/>
    </location>
</feature>
<comment type="caution">
    <text evidence="2">The sequence shown here is derived from an EMBL/GenBank/DDBJ whole genome shotgun (WGS) entry which is preliminary data.</text>
</comment>
<dbReference type="PANTHER" id="PTHR33828">
    <property type="entry name" value="OS05G0596200 PROTEIN"/>
    <property type="match status" value="1"/>
</dbReference>
<name>A0A8K0IDS3_COCNU</name>